<dbReference type="InterPro" id="IPR018062">
    <property type="entry name" value="HTH_AraC-typ_CS"/>
</dbReference>
<dbReference type="EMBL" id="JABUMX010000008">
    <property type="protein sequence ID" value="NTS33865.1"/>
    <property type="molecule type" value="Genomic_DNA"/>
</dbReference>
<comment type="caution">
    <text evidence="6">The sequence shown here is derived from an EMBL/GenBank/DDBJ whole genome shotgun (WGS) entry which is preliminary data.</text>
</comment>
<dbReference type="Proteomes" id="UP000550508">
    <property type="component" value="Unassembled WGS sequence"/>
</dbReference>
<feature type="domain" description="HTH araC/xylS-type" evidence="5">
    <location>
        <begin position="185"/>
        <end position="282"/>
    </location>
</feature>
<dbReference type="GO" id="GO:0003700">
    <property type="term" value="F:DNA-binding transcription factor activity"/>
    <property type="evidence" value="ECO:0007669"/>
    <property type="project" value="InterPro"/>
</dbReference>
<dbReference type="GO" id="GO:0043565">
    <property type="term" value="F:sequence-specific DNA binding"/>
    <property type="evidence" value="ECO:0007669"/>
    <property type="project" value="InterPro"/>
</dbReference>
<evidence type="ECO:0000259" key="5">
    <source>
        <dbReference type="PROSITE" id="PS01124"/>
    </source>
</evidence>
<dbReference type="Pfam" id="PF12833">
    <property type="entry name" value="HTH_18"/>
    <property type="match status" value="1"/>
</dbReference>
<dbReference type="Pfam" id="PF02311">
    <property type="entry name" value="AraC_binding"/>
    <property type="match status" value="1"/>
</dbReference>
<reference evidence="6 7" key="1">
    <citation type="submission" date="2020-05" db="EMBL/GenBank/DDBJ databases">
        <authorList>
            <person name="Kim M.K."/>
        </authorList>
    </citation>
    <scope>NUCLEOTIDE SEQUENCE [LARGE SCALE GENOMIC DNA]</scope>
    <source>
        <strain evidence="6 7">BT25</strain>
    </source>
</reference>
<dbReference type="PRINTS" id="PR00032">
    <property type="entry name" value="HTHARAC"/>
</dbReference>
<keyword evidence="4" id="KW-0804">Transcription</keyword>
<gene>
    <name evidence="6" type="ORF">HQ945_21630</name>
</gene>
<proteinExistence type="predicted"/>
<protein>
    <submittedName>
        <fullName evidence="6">AraC family transcriptional regulator</fullName>
    </submittedName>
</protein>
<name>A0A849VV49_9HYPH</name>
<keyword evidence="3" id="KW-0010">Activator</keyword>
<evidence type="ECO:0000256" key="3">
    <source>
        <dbReference type="ARBA" id="ARBA00023159"/>
    </source>
</evidence>
<dbReference type="InterPro" id="IPR050204">
    <property type="entry name" value="AraC_XylS_family_regulators"/>
</dbReference>
<dbReference type="RefSeq" id="WP_174208492.1">
    <property type="nucleotide sequence ID" value="NZ_JABUMX010000008.1"/>
</dbReference>
<accession>A0A849VV49</accession>
<dbReference type="Gene3D" id="1.10.10.60">
    <property type="entry name" value="Homeodomain-like"/>
    <property type="match status" value="1"/>
</dbReference>
<dbReference type="PROSITE" id="PS01124">
    <property type="entry name" value="HTH_ARAC_FAMILY_2"/>
    <property type="match status" value="1"/>
</dbReference>
<sequence>MNNVLGEEAAERLGRLCGPSLKDAIVAAPSNPGLERIEARFAANAYELHRHDTYAIGLTLHGVQSFWYRGERRRSLPGNVIVLHPDEMHDGGAGTEVGLRYRMLYLEPSLALDSLGPAGSLPFVRDPVLSDPMIAAALSAALDNLDEELDELLVDDVISRLAQGLSRVARQSPKPTDKPALRQVARVSDYLEAHALRLVKSDELEAISGLDRYALSRQFRAVYATSPHRFLLMRRLQRARDMIRMREPLAEIAADTGFSDQSHFNRQFKKAFGVTPGRWAALVGSNA</sequence>
<keyword evidence="2" id="KW-0238">DNA-binding</keyword>
<dbReference type="InterPro" id="IPR009057">
    <property type="entry name" value="Homeodomain-like_sf"/>
</dbReference>
<evidence type="ECO:0000256" key="4">
    <source>
        <dbReference type="ARBA" id="ARBA00023163"/>
    </source>
</evidence>
<dbReference type="SMART" id="SM00342">
    <property type="entry name" value="HTH_ARAC"/>
    <property type="match status" value="1"/>
</dbReference>
<dbReference type="InterPro" id="IPR037923">
    <property type="entry name" value="HTH-like"/>
</dbReference>
<dbReference type="PANTHER" id="PTHR46796:SF2">
    <property type="entry name" value="TRANSCRIPTIONAL REGULATORY PROTEIN"/>
    <property type="match status" value="1"/>
</dbReference>
<keyword evidence="1" id="KW-0805">Transcription regulation</keyword>
<keyword evidence="7" id="KW-1185">Reference proteome</keyword>
<organism evidence="6 7">
    <name type="scientific">Phyllobacterium pellucidum</name>
    <dbReference type="NCBI Taxonomy" id="2740464"/>
    <lineage>
        <taxon>Bacteria</taxon>
        <taxon>Pseudomonadati</taxon>
        <taxon>Pseudomonadota</taxon>
        <taxon>Alphaproteobacteria</taxon>
        <taxon>Hyphomicrobiales</taxon>
        <taxon>Phyllobacteriaceae</taxon>
        <taxon>Phyllobacterium</taxon>
    </lineage>
</organism>
<dbReference type="InterPro" id="IPR020449">
    <property type="entry name" value="Tscrpt_reg_AraC-type_HTH"/>
</dbReference>
<evidence type="ECO:0000313" key="7">
    <source>
        <dbReference type="Proteomes" id="UP000550508"/>
    </source>
</evidence>
<dbReference type="InterPro" id="IPR018060">
    <property type="entry name" value="HTH_AraC"/>
</dbReference>
<dbReference type="SUPFAM" id="SSF46689">
    <property type="entry name" value="Homeodomain-like"/>
    <property type="match status" value="1"/>
</dbReference>
<evidence type="ECO:0000256" key="1">
    <source>
        <dbReference type="ARBA" id="ARBA00023015"/>
    </source>
</evidence>
<dbReference type="PROSITE" id="PS00041">
    <property type="entry name" value="HTH_ARAC_FAMILY_1"/>
    <property type="match status" value="1"/>
</dbReference>
<evidence type="ECO:0000313" key="6">
    <source>
        <dbReference type="EMBL" id="NTS33865.1"/>
    </source>
</evidence>
<dbReference type="SUPFAM" id="SSF51215">
    <property type="entry name" value="Regulatory protein AraC"/>
    <property type="match status" value="1"/>
</dbReference>
<dbReference type="AlphaFoldDB" id="A0A849VV49"/>
<evidence type="ECO:0000256" key="2">
    <source>
        <dbReference type="ARBA" id="ARBA00023125"/>
    </source>
</evidence>
<dbReference type="PANTHER" id="PTHR46796">
    <property type="entry name" value="HTH-TYPE TRANSCRIPTIONAL ACTIVATOR RHAS-RELATED"/>
    <property type="match status" value="1"/>
</dbReference>
<dbReference type="InterPro" id="IPR003313">
    <property type="entry name" value="AraC-bd"/>
</dbReference>